<feature type="domain" description="CBS" evidence="3">
    <location>
        <begin position="89"/>
        <end position="147"/>
    </location>
</feature>
<evidence type="ECO:0000256" key="2">
    <source>
        <dbReference type="PROSITE-ProRule" id="PRU00703"/>
    </source>
</evidence>
<proteinExistence type="predicted"/>
<dbReference type="PANTHER" id="PTHR43080:SF2">
    <property type="entry name" value="CBS DOMAIN-CONTAINING PROTEIN"/>
    <property type="match status" value="1"/>
</dbReference>
<dbReference type="InterPro" id="IPR000644">
    <property type="entry name" value="CBS_dom"/>
</dbReference>
<dbReference type="BioCyc" id="CNIT1237085:G1324-2029-MONOMER"/>
<dbReference type="InParanoid" id="K0IIR3"/>
<dbReference type="SMART" id="SM00116">
    <property type="entry name" value="CBS"/>
    <property type="match status" value="2"/>
</dbReference>
<keyword evidence="1 2" id="KW-0129">CBS domain</keyword>
<feature type="domain" description="CBS" evidence="3">
    <location>
        <begin position="24"/>
        <end position="81"/>
    </location>
</feature>
<dbReference type="RefSeq" id="WP_015019498.1">
    <property type="nucleotide sequence ID" value="NC_018719.1"/>
</dbReference>
<evidence type="ECO:0000259" key="3">
    <source>
        <dbReference type="PROSITE" id="PS51371"/>
    </source>
</evidence>
<dbReference type="SUPFAM" id="SSF54631">
    <property type="entry name" value="CBS-domain pair"/>
    <property type="match status" value="1"/>
</dbReference>
<dbReference type="Gene3D" id="3.10.580.10">
    <property type="entry name" value="CBS-domain"/>
    <property type="match status" value="1"/>
</dbReference>
<dbReference type="EMBL" id="CP002408">
    <property type="protein sequence ID" value="AFU58963.1"/>
    <property type="molecule type" value="Genomic_DNA"/>
</dbReference>
<dbReference type="InterPro" id="IPR046342">
    <property type="entry name" value="CBS_dom_sf"/>
</dbReference>
<dbReference type="PANTHER" id="PTHR43080">
    <property type="entry name" value="CBS DOMAIN-CONTAINING PROTEIN CBSX3, MITOCHONDRIAL"/>
    <property type="match status" value="1"/>
</dbReference>
<name>K0IIR3_NITGG</name>
<dbReference type="GeneID" id="13795894"/>
<accession>K0IIR3</accession>
<dbReference type="STRING" id="1237085.Ngar_c20310"/>
<dbReference type="HOGENOM" id="CLU_040681_12_1_2"/>
<evidence type="ECO:0000313" key="5">
    <source>
        <dbReference type="Proteomes" id="UP000008037"/>
    </source>
</evidence>
<reference evidence="4 5" key="1">
    <citation type="journal article" date="2012" name="Environ. Microbiol.">
        <title>The genome of the ammonia-oxidizing Candidatus Nitrososphaera gargensis: insights into metabolic versatility and environmental adaptations.</title>
        <authorList>
            <person name="Spang A."/>
            <person name="Poehlein A."/>
            <person name="Offre P."/>
            <person name="Zumbragel S."/>
            <person name="Haider S."/>
            <person name="Rychlik N."/>
            <person name="Nowka B."/>
            <person name="Schmeisser C."/>
            <person name="Lebedeva E.V."/>
            <person name="Rattei T."/>
            <person name="Bohm C."/>
            <person name="Schmid M."/>
            <person name="Galushko A."/>
            <person name="Hatzenpichler R."/>
            <person name="Weinmaier T."/>
            <person name="Daniel R."/>
            <person name="Schleper C."/>
            <person name="Spieck E."/>
            <person name="Streit W."/>
            <person name="Wagner M."/>
        </authorList>
    </citation>
    <scope>NUCLEOTIDE SEQUENCE [LARGE SCALE GENOMIC DNA]</scope>
    <source>
        <strain evidence="5">Ga9.2</strain>
    </source>
</reference>
<dbReference type="AlphaFoldDB" id="K0IIR3"/>
<evidence type="ECO:0000256" key="1">
    <source>
        <dbReference type="ARBA" id="ARBA00023122"/>
    </source>
</evidence>
<dbReference type="InterPro" id="IPR051257">
    <property type="entry name" value="Diverse_CBS-Domain"/>
</dbReference>
<dbReference type="Pfam" id="PF00571">
    <property type="entry name" value="CBS"/>
    <property type="match status" value="2"/>
</dbReference>
<keyword evidence="5" id="KW-1185">Reference proteome</keyword>
<dbReference type="OrthoDB" id="43333at2157"/>
<gene>
    <name evidence="4" type="ordered locus">Ngar_c20310</name>
</gene>
<sequence>MSFDVKHNDEMSQKNSGATVADYMTTKMITMGWKDSVFDAAKRMMERNISSIAITDDKDRIIGILTERDVVKIVANSVPPSGITAGSLMSYQVVSIEKGSSVEDAARVMGQKKLRHLLVEDANNQDIMGIITVTDLARYLKRNLADEDLAASEVWELFF</sequence>
<organism evidence="4 5">
    <name type="scientific">Nitrososphaera gargensis (strain Ga9.2)</name>
    <dbReference type="NCBI Taxonomy" id="1237085"/>
    <lineage>
        <taxon>Archaea</taxon>
        <taxon>Nitrososphaerota</taxon>
        <taxon>Nitrososphaeria</taxon>
        <taxon>Nitrososphaerales</taxon>
        <taxon>Nitrososphaeraceae</taxon>
        <taxon>Nitrososphaera</taxon>
    </lineage>
</organism>
<dbReference type="PROSITE" id="PS51371">
    <property type="entry name" value="CBS"/>
    <property type="match status" value="2"/>
</dbReference>
<protein>
    <submittedName>
        <fullName evidence="4">Putative CBS domain-containing protein</fullName>
    </submittedName>
</protein>
<dbReference type="KEGG" id="nga:Ngar_c20310"/>
<dbReference type="Proteomes" id="UP000008037">
    <property type="component" value="Chromosome"/>
</dbReference>
<evidence type="ECO:0000313" key="4">
    <source>
        <dbReference type="EMBL" id="AFU58963.1"/>
    </source>
</evidence>